<dbReference type="OrthoDB" id="9810734at2"/>
<evidence type="ECO:0000313" key="3">
    <source>
        <dbReference type="Proteomes" id="UP000239469"/>
    </source>
</evidence>
<proteinExistence type="predicted"/>
<dbReference type="EMBL" id="MTBD01000001">
    <property type="protein sequence ID" value="PRP72690.1"/>
    <property type="molecule type" value="Genomic_DNA"/>
</dbReference>
<dbReference type="SUPFAM" id="SSF51735">
    <property type="entry name" value="NAD(P)-binding Rossmann-fold domains"/>
    <property type="match status" value="1"/>
</dbReference>
<accession>A0A2S9XAC1</accession>
<dbReference type="Pfam" id="PF07993">
    <property type="entry name" value="NAD_binding_4"/>
    <property type="match status" value="1"/>
</dbReference>
<dbReference type="Proteomes" id="UP000239469">
    <property type="component" value="Unassembled WGS sequence"/>
</dbReference>
<dbReference type="InterPro" id="IPR013120">
    <property type="entry name" value="FAR_NAD-bd"/>
</dbReference>
<gene>
    <name evidence="2" type="ORF">BUE93_01290</name>
</gene>
<protein>
    <recommendedName>
        <fullName evidence="1">Thioester reductase (TE) domain-containing protein</fullName>
    </recommendedName>
</protein>
<feature type="domain" description="Thioester reductase (TE)" evidence="1">
    <location>
        <begin position="6"/>
        <end position="215"/>
    </location>
</feature>
<comment type="caution">
    <text evidence="2">The sequence shown here is derived from an EMBL/GenBank/DDBJ whole genome shotgun (WGS) entry which is preliminary data.</text>
</comment>
<dbReference type="Gene3D" id="3.40.50.720">
    <property type="entry name" value="NAD(P)-binding Rossmann-like Domain"/>
    <property type="match status" value="1"/>
</dbReference>
<dbReference type="AlphaFoldDB" id="A0A2S9XAC1"/>
<dbReference type="PANTHER" id="PTHR43000">
    <property type="entry name" value="DTDP-D-GLUCOSE 4,6-DEHYDRATASE-RELATED"/>
    <property type="match status" value="1"/>
</dbReference>
<reference evidence="2 3" key="1">
    <citation type="submission" date="2017-01" db="EMBL/GenBank/DDBJ databases">
        <title>New insights into the genetic diversity of Chromobacterium isolated from tropical freshwater lake.</title>
        <authorList>
            <person name="Santos A.B."/>
            <person name="Nascimento A.M."/>
            <person name="Da Silva P.C."/>
        </authorList>
    </citation>
    <scope>NUCLEOTIDE SEQUENCE [LARGE SCALE GENOMIC DNA]</scope>
    <source>
        <strain evidence="2 3">56AF</strain>
    </source>
</reference>
<dbReference type="InterPro" id="IPR036291">
    <property type="entry name" value="NAD(P)-bd_dom_sf"/>
</dbReference>
<name>A0A2S9XAC1_9NEIS</name>
<evidence type="ECO:0000259" key="1">
    <source>
        <dbReference type="Pfam" id="PF07993"/>
    </source>
</evidence>
<organism evidence="2 3">
    <name type="scientific">Chromobacterium amazonense</name>
    <dbReference type="NCBI Taxonomy" id="1382803"/>
    <lineage>
        <taxon>Bacteria</taxon>
        <taxon>Pseudomonadati</taxon>
        <taxon>Pseudomonadota</taxon>
        <taxon>Betaproteobacteria</taxon>
        <taxon>Neisseriales</taxon>
        <taxon>Chromobacteriaceae</taxon>
        <taxon>Chromobacterium</taxon>
    </lineage>
</organism>
<dbReference type="RefSeq" id="WP_052246799.1">
    <property type="nucleotide sequence ID" value="NZ_JAFCYX010000001.1"/>
</dbReference>
<evidence type="ECO:0000313" key="2">
    <source>
        <dbReference type="EMBL" id="PRP72690.1"/>
    </source>
</evidence>
<sequence>MHQILITGVTGFVGSALAANFLARGARVLAVSRNDPDGMRTINAVVAAAQGFGLDIRGALANHLDVVNVDFAHLEDTLDDARLAGVTEAWHVAAEMSYSSRKLSQSFATNVGNTSRLYETLNRKAPACRRFYYVSTAYVAGMEGGIVKEELHARSHLINTYQTTKWSAEHSLHLLFHRHGLPVTLFRPSIVVGHSRTGWALRNGFGFYMFPSAMVAAAQAGLKELAVDLVADSHLDCIGIDQLAADACTLTLRQQQGRDFEVFHCAGGNGPRLEELVRMWGEVAGLRAVLGTPASDLELKFDRAVEPNRPFANQTWQFDRSRLDAATERSAPLAPLSLEALRRMCVWYADDAAAEQAALAEAN</sequence>